<proteinExistence type="predicted"/>
<reference evidence="2 3" key="1">
    <citation type="submission" date="2024-01" db="EMBL/GenBank/DDBJ databases">
        <title>The complete chloroplast genome sequence of Lithospermum erythrorhizon: insights into the phylogenetic relationship among Boraginaceae species and the maternal lineages of purple gromwells.</title>
        <authorList>
            <person name="Okada T."/>
            <person name="Watanabe K."/>
        </authorList>
    </citation>
    <scope>NUCLEOTIDE SEQUENCE [LARGE SCALE GENOMIC DNA]</scope>
</reference>
<dbReference type="EMBL" id="BAABME010020173">
    <property type="protein sequence ID" value="GAA0159626.1"/>
    <property type="molecule type" value="Genomic_DNA"/>
</dbReference>
<comment type="caution">
    <text evidence="2">The sequence shown here is derived from an EMBL/GenBank/DDBJ whole genome shotgun (WGS) entry which is preliminary data.</text>
</comment>
<name>A0AAV3Q892_LITER</name>
<keyword evidence="3" id="KW-1185">Reference proteome</keyword>
<dbReference type="Proteomes" id="UP001454036">
    <property type="component" value="Unassembled WGS sequence"/>
</dbReference>
<protein>
    <submittedName>
        <fullName evidence="2">Uncharacterized protein</fullName>
    </submittedName>
</protein>
<dbReference type="AlphaFoldDB" id="A0AAV3Q892"/>
<organism evidence="2 3">
    <name type="scientific">Lithospermum erythrorhizon</name>
    <name type="common">Purple gromwell</name>
    <name type="synonym">Lithospermum officinale var. erythrorhizon</name>
    <dbReference type="NCBI Taxonomy" id="34254"/>
    <lineage>
        <taxon>Eukaryota</taxon>
        <taxon>Viridiplantae</taxon>
        <taxon>Streptophyta</taxon>
        <taxon>Embryophyta</taxon>
        <taxon>Tracheophyta</taxon>
        <taxon>Spermatophyta</taxon>
        <taxon>Magnoliopsida</taxon>
        <taxon>eudicotyledons</taxon>
        <taxon>Gunneridae</taxon>
        <taxon>Pentapetalae</taxon>
        <taxon>asterids</taxon>
        <taxon>lamiids</taxon>
        <taxon>Boraginales</taxon>
        <taxon>Boraginaceae</taxon>
        <taxon>Boraginoideae</taxon>
        <taxon>Lithospermeae</taxon>
        <taxon>Lithospermum</taxon>
    </lineage>
</organism>
<feature type="compositionally biased region" description="Polar residues" evidence="1">
    <location>
        <begin position="66"/>
        <end position="84"/>
    </location>
</feature>
<accession>A0AAV3Q892</accession>
<gene>
    <name evidence="2" type="ORF">LIER_38904</name>
</gene>
<evidence type="ECO:0000313" key="2">
    <source>
        <dbReference type="EMBL" id="GAA0159626.1"/>
    </source>
</evidence>
<sequence>MASLANSIGLPLRFDSHNIHRDKLGVASVSVELDISKSLVTETWDKADPKTYVPNPYPPHSKFGKATSTLASTGSMDTENSHTSVKPGVSFQAKRSIIFEPPTYRVVIMTPLKIVNSVSTSNNFAALSYLEEKQEEEPHIDALVLPSTFVESLNEFHKPVIIHSALSSPSPRSPFSLMMRLMLQ</sequence>
<evidence type="ECO:0000256" key="1">
    <source>
        <dbReference type="SAM" id="MobiDB-lite"/>
    </source>
</evidence>
<evidence type="ECO:0000313" key="3">
    <source>
        <dbReference type="Proteomes" id="UP001454036"/>
    </source>
</evidence>
<feature type="region of interest" description="Disordered" evidence="1">
    <location>
        <begin position="51"/>
        <end position="86"/>
    </location>
</feature>